<dbReference type="GO" id="GO:0005886">
    <property type="term" value="C:plasma membrane"/>
    <property type="evidence" value="ECO:0007669"/>
    <property type="project" value="UniProtKB-SubCell"/>
</dbReference>
<dbReference type="Pfam" id="PF12698">
    <property type="entry name" value="ABC2_membrane_3"/>
    <property type="match status" value="1"/>
</dbReference>
<evidence type="ECO:0000259" key="7">
    <source>
        <dbReference type="Pfam" id="PF12698"/>
    </source>
</evidence>
<evidence type="ECO:0000256" key="2">
    <source>
        <dbReference type="ARBA" id="ARBA00022475"/>
    </source>
</evidence>
<name>A0A1Q9G8T7_9GAMM</name>
<dbReference type="Proteomes" id="UP000186905">
    <property type="component" value="Unassembled WGS sequence"/>
</dbReference>
<evidence type="ECO:0000313" key="8">
    <source>
        <dbReference type="EMBL" id="OLQ70737.1"/>
    </source>
</evidence>
<keyword evidence="2" id="KW-1003">Cell membrane</keyword>
<feature type="domain" description="ABC-2 type transporter transmembrane" evidence="7">
    <location>
        <begin position="22"/>
        <end position="370"/>
    </location>
</feature>
<comment type="caution">
    <text evidence="8">The sequence shown here is derived from an EMBL/GenBank/DDBJ whole genome shotgun (WGS) entry which is preliminary data.</text>
</comment>
<dbReference type="PANTHER" id="PTHR30294:SF47">
    <property type="entry name" value="INNER MEMBRANE TRANSPORT PERMEASE YHHJ"/>
    <property type="match status" value="1"/>
</dbReference>
<dbReference type="AlphaFoldDB" id="A0A1Q9G8T7"/>
<dbReference type="InterPro" id="IPR051449">
    <property type="entry name" value="ABC-2_transporter_component"/>
</dbReference>
<evidence type="ECO:0000256" key="3">
    <source>
        <dbReference type="ARBA" id="ARBA00022692"/>
    </source>
</evidence>
<keyword evidence="5 6" id="KW-0472">Membrane</keyword>
<keyword evidence="3 6" id="KW-0812">Transmembrane</keyword>
<dbReference type="STRING" id="1903952.BIT28_15055"/>
<keyword evidence="4 6" id="KW-1133">Transmembrane helix</keyword>
<evidence type="ECO:0000313" key="9">
    <source>
        <dbReference type="Proteomes" id="UP000186905"/>
    </source>
</evidence>
<reference evidence="8 9" key="1">
    <citation type="submission" date="2016-09" db="EMBL/GenBank/DDBJ databases">
        <title>Photobacterium proteolyticum sp. nov. a protease producing bacterium isolated from ocean sediments of Laizhou Bay.</title>
        <authorList>
            <person name="Li Y."/>
        </authorList>
    </citation>
    <scope>NUCLEOTIDE SEQUENCE [LARGE SCALE GENOMIC DNA]</scope>
    <source>
        <strain evidence="8 9">13-12</strain>
    </source>
</reference>
<keyword evidence="9" id="KW-1185">Reference proteome</keyword>
<feature type="transmembrane region" description="Helical" evidence="6">
    <location>
        <begin position="351"/>
        <end position="372"/>
    </location>
</feature>
<dbReference type="InterPro" id="IPR013525">
    <property type="entry name" value="ABC2_TM"/>
</dbReference>
<protein>
    <submittedName>
        <fullName evidence="8">Multidrug ABC transporter permease</fullName>
    </submittedName>
</protein>
<dbReference type="PANTHER" id="PTHR30294">
    <property type="entry name" value="MEMBRANE COMPONENT OF ABC TRANSPORTER YHHJ-RELATED"/>
    <property type="match status" value="1"/>
</dbReference>
<feature type="transmembrane region" description="Helical" evidence="6">
    <location>
        <begin position="194"/>
        <end position="212"/>
    </location>
</feature>
<dbReference type="EMBL" id="MJIL01000096">
    <property type="protein sequence ID" value="OLQ70737.1"/>
    <property type="molecule type" value="Genomic_DNA"/>
</dbReference>
<comment type="subcellular location">
    <subcellularLocation>
        <location evidence="1">Cell membrane</location>
        <topology evidence="1">Multi-pass membrane protein</topology>
    </subcellularLocation>
</comment>
<dbReference type="GO" id="GO:0140359">
    <property type="term" value="F:ABC-type transporter activity"/>
    <property type="evidence" value="ECO:0007669"/>
    <property type="project" value="InterPro"/>
</dbReference>
<dbReference type="Gene3D" id="3.40.1710.10">
    <property type="entry name" value="abc type-2 transporter like domain"/>
    <property type="match status" value="1"/>
</dbReference>
<evidence type="ECO:0000256" key="4">
    <source>
        <dbReference type="ARBA" id="ARBA00022989"/>
    </source>
</evidence>
<proteinExistence type="predicted"/>
<sequence length="390" mass="42842">MMFTSQLCREWRLLKADGWLRAMSLWLPVLLFVTLWAIFSAGIARDLPVGVVDLDHSRLSRQVVRHYDASPAIAVSRHFMTVEQGSTALRAGEIYALVIIPYELEKKTLLGQAPDITTFYNSQFILIAKLVNSAIVQAQGTLNAQVDTLRNMAGGEAVPVRALGQAVPIRSQVTPLYNSNNHYGHFLVSATIPALWQVMIVVTTILALAAECRQQGIKSWLQPAPACNLFAKLLPYTFLFWLHGILFLWALYVLLGWPMHGSWSILLLAQLLMVIACQGVAALFFLLPLDATKAMSLAAGFTAPAFAFVGVTFPATDMPMFAQVWRAMLPVTHYLEVQVHQVNHGQNIIEALPALGALSVFALALVVALLRVRGLANQGNDRDSLKGVTS</sequence>
<feature type="transmembrane region" description="Helical" evidence="6">
    <location>
        <begin position="263"/>
        <end position="287"/>
    </location>
</feature>
<evidence type="ECO:0000256" key="5">
    <source>
        <dbReference type="ARBA" id="ARBA00023136"/>
    </source>
</evidence>
<accession>A0A1Q9G8T7</accession>
<dbReference type="OrthoDB" id="9803577at2"/>
<evidence type="ECO:0000256" key="1">
    <source>
        <dbReference type="ARBA" id="ARBA00004651"/>
    </source>
</evidence>
<feature type="transmembrane region" description="Helical" evidence="6">
    <location>
        <begin position="294"/>
        <end position="315"/>
    </location>
</feature>
<feature type="transmembrane region" description="Helical" evidence="6">
    <location>
        <begin position="233"/>
        <end position="257"/>
    </location>
</feature>
<evidence type="ECO:0000256" key="6">
    <source>
        <dbReference type="SAM" id="Phobius"/>
    </source>
</evidence>
<organism evidence="8 9">
    <name type="scientific">Photobacterium proteolyticum</name>
    <dbReference type="NCBI Taxonomy" id="1903952"/>
    <lineage>
        <taxon>Bacteria</taxon>
        <taxon>Pseudomonadati</taxon>
        <taxon>Pseudomonadota</taxon>
        <taxon>Gammaproteobacteria</taxon>
        <taxon>Vibrionales</taxon>
        <taxon>Vibrionaceae</taxon>
        <taxon>Photobacterium</taxon>
    </lineage>
</organism>
<gene>
    <name evidence="8" type="ORF">BIT28_15055</name>
</gene>
<dbReference type="RefSeq" id="WP_075767657.1">
    <property type="nucleotide sequence ID" value="NZ_MJIL01000096.1"/>
</dbReference>